<dbReference type="AlphaFoldDB" id="A0A914XN03"/>
<reference evidence="2" key="1">
    <citation type="submission" date="2022-11" db="UniProtKB">
        <authorList>
            <consortium name="WormBaseParasite"/>
        </authorList>
    </citation>
    <scope>IDENTIFICATION</scope>
</reference>
<dbReference type="WBParaSite" id="PSAMB.scaffold892size39221.g9426.t1">
    <property type="protein sequence ID" value="PSAMB.scaffold892size39221.g9426.t1"/>
    <property type="gene ID" value="PSAMB.scaffold892size39221.g9426"/>
</dbReference>
<name>A0A914XN03_9BILA</name>
<evidence type="ECO:0000313" key="2">
    <source>
        <dbReference type="WBParaSite" id="PSAMB.scaffold892size39221.g9426.t1"/>
    </source>
</evidence>
<dbReference type="Proteomes" id="UP000887566">
    <property type="component" value="Unplaced"/>
</dbReference>
<evidence type="ECO:0000313" key="1">
    <source>
        <dbReference type="Proteomes" id="UP000887566"/>
    </source>
</evidence>
<accession>A0A914XN03</accession>
<proteinExistence type="predicted"/>
<sequence>MGRGTRGEAAFDVLNVIAEVVEWVTAASTICWNWNVIVGDSQRLEDGVGRWERRRKRAVAAYAAPSEWEQLDAGVVSRGGAARRKVSKMCQYLAGADGIIARRRRGARASRVLYYTRQAQGGPAPYDDASSSDCQRVPGGLRTLAARLRRCVPPVANSHLLVLTDDDDRPGDHPGRLQIPGRPTVCCALQGDVFRPVRPLRC</sequence>
<organism evidence="1 2">
    <name type="scientific">Plectus sambesii</name>
    <dbReference type="NCBI Taxonomy" id="2011161"/>
    <lineage>
        <taxon>Eukaryota</taxon>
        <taxon>Metazoa</taxon>
        <taxon>Ecdysozoa</taxon>
        <taxon>Nematoda</taxon>
        <taxon>Chromadorea</taxon>
        <taxon>Plectida</taxon>
        <taxon>Plectina</taxon>
        <taxon>Plectoidea</taxon>
        <taxon>Plectidae</taxon>
        <taxon>Plectus</taxon>
    </lineage>
</organism>
<keyword evidence="1" id="KW-1185">Reference proteome</keyword>
<protein>
    <submittedName>
        <fullName evidence="2">Uncharacterized protein</fullName>
    </submittedName>
</protein>